<dbReference type="Proteomes" id="UP001168877">
    <property type="component" value="Unassembled WGS sequence"/>
</dbReference>
<evidence type="ECO:0000313" key="1">
    <source>
        <dbReference type="EMBL" id="KAK0591018.1"/>
    </source>
</evidence>
<dbReference type="EMBL" id="JAUESC010000381">
    <property type="protein sequence ID" value="KAK0591018.1"/>
    <property type="molecule type" value="Genomic_DNA"/>
</dbReference>
<reference evidence="1" key="2">
    <citation type="submission" date="2023-06" db="EMBL/GenBank/DDBJ databases">
        <authorList>
            <person name="Swenson N.G."/>
            <person name="Wegrzyn J.L."/>
            <person name="Mcevoy S.L."/>
        </authorList>
    </citation>
    <scope>NUCLEOTIDE SEQUENCE</scope>
    <source>
        <strain evidence="1">NS2018</strain>
        <tissue evidence="1">Leaf</tissue>
    </source>
</reference>
<reference evidence="1" key="1">
    <citation type="journal article" date="2022" name="Plant J.">
        <title>Strategies of tolerance reflected in two North American maple genomes.</title>
        <authorList>
            <person name="McEvoy S.L."/>
            <person name="Sezen U.U."/>
            <person name="Trouern-Trend A."/>
            <person name="McMahon S.M."/>
            <person name="Schaberg P.G."/>
            <person name="Yang J."/>
            <person name="Wegrzyn J.L."/>
            <person name="Swenson N.G."/>
        </authorList>
    </citation>
    <scope>NUCLEOTIDE SEQUENCE</scope>
    <source>
        <strain evidence="1">NS2018</strain>
    </source>
</reference>
<protein>
    <recommendedName>
        <fullName evidence="3">UBN2_3 domain-containing protein</fullName>
    </recommendedName>
</protein>
<name>A0AA39SFQ1_ACESA</name>
<dbReference type="PANTHER" id="PTHR47481">
    <property type="match status" value="1"/>
</dbReference>
<organism evidence="1 2">
    <name type="scientific">Acer saccharum</name>
    <name type="common">Sugar maple</name>
    <dbReference type="NCBI Taxonomy" id="4024"/>
    <lineage>
        <taxon>Eukaryota</taxon>
        <taxon>Viridiplantae</taxon>
        <taxon>Streptophyta</taxon>
        <taxon>Embryophyta</taxon>
        <taxon>Tracheophyta</taxon>
        <taxon>Spermatophyta</taxon>
        <taxon>Magnoliopsida</taxon>
        <taxon>eudicotyledons</taxon>
        <taxon>Gunneridae</taxon>
        <taxon>Pentapetalae</taxon>
        <taxon>rosids</taxon>
        <taxon>malvids</taxon>
        <taxon>Sapindales</taxon>
        <taxon>Sapindaceae</taxon>
        <taxon>Hippocastanoideae</taxon>
        <taxon>Acereae</taxon>
        <taxon>Acer</taxon>
    </lineage>
</organism>
<gene>
    <name evidence="1" type="ORF">LWI29_034531</name>
</gene>
<evidence type="ECO:0000313" key="2">
    <source>
        <dbReference type="Proteomes" id="UP001168877"/>
    </source>
</evidence>
<comment type="caution">
    <text evidence="1">The sequence shown here is derived from an EMBL/GenBank/DDBJ whole genome shotgun (WGS) entry which is preliminary data.</text>
</comment>
<proteinExistence type="predicted"/>
<dbReference type="PANTHER" id="PTHR47481:SF31">
    <property type="entry name" value="OS01G0873500 PROTEIN"/>
    <property type="match status" value="1"/>
</dbReference>
<dbReference type="Pfam" id="PF14223">
    <property type="entry name" value="Retrotran_gag_2"/>
    <property type="match status" value="1"/>
</dbReference>
<evidence type="ECO:0008006" key="3">
    <source>
        <dbReference type="Google" id="ProtNLM"/>
    </source>
</evidence>
<sequence>MIWKNQLLNVVIANGLEDFIYGTLPCPQKFQDPAQTIVNPQHGQWQRLNRLVMSWIYSSTSEGLMGQIVGHSTAYDIWAALQKLYESTSTARIMGMRSQLQKIKKEGISLTQYLAQMKEITNKFAAIGELLSYRDHLGYLLEGLGAEYNSFVTSIHNRTDQPSIENVHSLLMSYEYKLEKQNSIDQLNFAQANLLSFQENKKFQKPFQTNVQKSQPYHSSFPNTSTPKPQMPFSNTQTSILGKPQGQPYPSKWPQRPNFQTTKNLNVRYVANMVILL</sequence>
<dbReference type="AlphaFoldDB" id="A0AA39SFQ1"/>
<keyword evidence="2" id="KW-1185">Reference proteome</keyword>
<accession>A0AA39SFQ1</accession>